<protein>
    <submittedName>
        <fullName evidence="1">Uncharacterized protein</fullName>
    </submittedName>
</protein>
<gene>
    <name evidence="1" type="ORF">PDM29_20935</name>
</gene>
<dbReference type="RefSeq" id="WP_311193890.1">
    <property type="nucleotide sequence ID" value="NZ_CP115542.1"/>
</dbReference>
<evidence type="ECO:0000313" key="1">
    <source>
        <dbReference type="EMBL" id="WNH54813.1"/>
    </source>
</evidence>
<sequence>MVELETISYSTGSLVPGRKRLGTLPKAELRLSRGEDGHWMWGVAYQAAGGFAFGMPPDPAAGRFVGDRAEALANAVADLRHGLQLAPERPPAALSAWLDSLLTRPQPSQLELFALDTLAHPNE</sequence>
<accession>A0ABY9YVW9</accession>
<name>A0ABY9YVW9_9GAMM</name>
<dbReference type="Proteomes" id="UP001302072">
    <property type="component" value="Plasmid pST01"/>
</dbReference>
<keyword evidence="2" id="KW-1185">Reference proteome</keyword>
<geneLocation type="plasmid" evidence="1 2">
    <name>pST01</name>
</geneLocation>
<reference evidence="1 2" key="1">
    <citation type="submission" date="2022-12" db="EMBL/GenBank/DDBJ databases">
        <title>Two new species, Stenotrophomonas aracearum and Stenotrophomonas oahuensis, isolated from Anthurium (Araceae family) in Hawaii.</title>
        <authorList>
            <person name="Chunag S.C."/>
            <person name="Dobhal S."/>
            <person name="Alvarez A."/>
            <person name="Arif M."/>
        </authorList>
    </citation>
    <scope>NUCLEOTIDE SEQUENCE [LARGE SCALE GENOMIC DNA]</scope>
    <source>
        <strain evidence="1 2">A5586</strain>
        <plasmid evidence="1 2">pST01</plasmid>
    </source>
</reference>
<proteinExistence type="predicted"/>
<organism evidence="1 2">
    <name type="scientific">Stenotrophomonas oahuensis</name>
    <dbReference type="NCBI Taxonomy" id="3003271"/>
    <lineage>
        <taxon>Bacteria</taxon>
        <taxon>Pseudomonadati</taxon>
        <taxon>Pseudomonadota</taxon>
        <taxon>Gammaproteobacteria</taxon>
        <taxon>Lysobacterales</taxon>
        <taxon>Lysobacteraceae</taxon>
        <taxon>Stenotrophomonas</taxon>
    </lineage>
</organism>
<evidence type="ECO:0000313" key="2">
    <source>
        <dbReference type="Proteomes" id="UP001302072"/>
    </source>
</evidence>
<dbReference type="EMBL" id="CP115542">
    <property type="protein sequence ID" value="WNH54813.1"/>
    <property type="molecule type" value="Genomic_DNA"/>
</dbReference>
<keyword evidence="1" id="KW-0614">Plasmid</keyword>